<evidence type="ECO:0000313" key="7">
    <source>
        <dbReference type="Proteomes" id="UP000558997"/>
    </source>
</evidence>
<keyword evidence="7" id="KW-1185">Reference proteome</keyword>
<dbReference type="GO" id="GO:0046872">
    <property type="term" value="F:metal ion binding"/>
    <property type="evidence" value="ECO:0007669"/>
    <property type="project" value="UniProtKB-KW"/>
</dbReference>
<dbReference type="InterPro" id="IPR050612">
    <property type="entry name" value="Prok_Mopterin_Oxidored"/>
</dbReference>
<dbReference type="SUPFAM" id="SSF50692">
    <property type="entry name" value="ADC-like"/>
    <property type="match status" value="1"/>
</dbReference>
<dbReference type="InterPro" id="IPR006963">
    <property type="entry name" value="Mopterin_OxRdtase_4Fe-4S_dom"/>
</dbReference>
<protein>
    <submittedName>
        <fullName evidence="6">Formate dehydrogenase</fullName>
        <ecNumber evidence="6">1.17.1.9</ecNumber>
    </submittedName>
</protein>
<dbReference type="Gene3D" id="3.40.228.10">
    <property type="entry name" value="Dimethylsulfoxide Reductase, domain 2"/>
    <property type="match status" value="1"/>
</dbReference>
<dbReference type="Gene3D" id="3.40.50.740">
    <property type="match status" value="1"/>
</dbReference>
<evidence type="ECO:0000256" key="4">
    <source>
        <dbReference type="ARBA" id="ARBA00023014"/>
    </source>
</evidence>
<dbReference type="SMART" id="SM00926">
    <property type="entry name" value="Molybdop_Fe4S4"/>
    <property type="match status" value="1"/>
</dbReference>
<feature type="domain" description="4Fe-4S Mo/W bis-MGD-type" evidence="5">
    <location>
        <begin position="4"/>
        <end position="60"/>
    </location>
</feature>
<evidence type="ECO:0000256" key="1">
    <source>
        <dbReference type="ARBA" id="ARBA00010312"/>
    </source>
</evidence>
<evidence type="ECO:0000313" key="6">
    <source>
        <dbReference type="EMBL" id="MBB5977307.1"/>
    </source>
</evidence>
<comment type="similarity">
    <text evidence="1">Belongs to the prokaryotic molybdopterin-containing oxidoreductase family.</text>
</comment>
<dbReference type="RefSeq" id="WP_184831182.1">
    <property type="nucleotide sequence ID" value="NZ_BAAAVN010000005.1"/>
</dbReference>
<dbReference type="AlphaFoldDB" id="A0A841DLJ4"/>
<evidence type="ECO:0000256" key="2">
    <source>
        <dbReference type="ARBA" id="ARBA00022723"/>
    </source>
</evidence>
<dbReference type="Gene3D" id="2.40.40.20">
    <property type="match status" value="1"/>
</dbReference>
<accession>A0A841DLJ4</accession>
<dbReference type="InterPro" id="IPR009010">
    <property type="entry name" value="Asp_de-COase-like_dom_sf"/>
</dbReference>
<dbReference type="Gene3D" id="2.20.25.90">
    <property type="entry name" value="ADC-like domains"/>
    <property type="match status" value="1"/>
</dbReference>
<dbReference type="GO" id="GO:0008863">
    <property type="term" value="F:formate dehydrogenase (NAD+) activity"/>
    <property type="evidence" value="ECO:0007669"/>
    <property type="project" value="UniProtKB-EC"/>
</dbReference>
<dbReference type="PANTHER" id="PTHR43742:SF6">
    <property type="entry name" value="OXIDOREDUCTASE YYAE-RELATED"/>
    <property type="match status" value="1"/>
</dbReference>
<comment type="caution">
    <text evidence="6">The sequence shown here is derived from an EMBL/GenBank/DDBJ whole genome shotgun (WGS) entry which is preliminary data.</text>
</comment>
<gene>
    <name evidence="6" type="ORF">HDA44_000648</name>
</gene>
<dbReference type="EMBL" id="JACHNF010000001">
    <property type="protein sequence ID" value="MBB5977307.1"/>
    <property type="molecule type" value="Genomic_DNA"/>
</dbReference>
<evidence type="ECO:0000256" key="3">
    <source>
        <dbReference type="ARBA" id="ARBA00023004"/>
    </source>
</evidence>
<organism evidence="6 7">
    <name type="scientific">Kribbella solani</name>
    <dbReference type="NCBI Taxonomy" id="236067"/>
    <lineage>
        <taxon>Bacteria</taxon>
        <taxon>Bacillati</taxon>
        <taxon>Actinomycetota</taxon>
        <taxon>Actinomycetes</taxon>
        <taxon>Propionibacteriales</taxon>
        <taxon>Kribbellaceae</taxon>
        <taxon>Kribbella</taxon>
    </lineage>
</organism>
<proteinExistence type="inferred from homology"/>
<dbReference type="PANTHER" id="PTHR43742">
    <property type="entry name" value="TRIMETHYLAMINE-N-OXIDE REDUCTASE"/>
    <property type="match status" value="1"/>
</dbReference>
<keyword evidence="4" id="KW-0411">Iron-sulfur</keyword>
<dbReference type="GO" id="GO:0043546">
    <property type="term" value="F:molybdopterin cofactor binding"/>
    <property type="evidence" value="ECO:0007669"/>
    <property type="project" value="InterPro"/>
</dbReference>
<dbReference type="GO" id="GO:0051536">
    <property type="term" value="F:iron-sulfur cluster binding"/>
    <property type="evidence" value="ECO:0007669"/>
    <property type="project" value="UniProtKB-KW"/>
</dbReference>
<name>A0A841DLJ4_9ACTN</name>
<dbReference type="SUPFAM" id="SSF53706">
    <property type="entry name" value="Formate dehydrogenase/DMSO reductase, domains 1-3"/>
    <property type="match status" value="1"/>
</dbReference>
<dbReference type="InterPro" id="IPR006656">
    <property type="entry name" value="Mopterin_OxRdtase"/>
</dbReference>
<dbReference type="Pfam" id="PF04879">
    <property type="entry name" value="Molybdop_Fe4S4"/>
    <property type="match status" value="1"/>
</dbReference>
<dbReference type="Proteomes" id="UP000558997">
    <property type="component" value="Unassembled WGS sequence"/>
</dbReference>
<keyword evidence="6" id="KW-0560">Oxidoreductase</keyword>
<dbReference type="EC" id="1.17.1.9" evidence="6"/>
<keyword evidence="2" id="KW-0479">Metal-binding</keyword>
<keyword evidence="3" id="KW-0408">Iron</keyword>
<dbReference type="PROSITE" id="PS51669">
    <property type="entry name" value="4FE4S_MOW_BIS_MGD"/>
    <property type="match status" value="1"/>
</dbReference>
<dbReference type="Pfam" id="PF01568">
    <property type="entry name" value="Molydop_binding"/>
    <property type="match status" value="1"/>
</dbReference>
<reference evidence="6 7" key="1">
    <citation type="submission" date="2020-08" db="EMBL/GenBank/DDBJ databases">
        <title>Sequencing the genomes of 1000 actinobacteria strains.</title>
        <authorList>
            <person name="Klenk H.-P."/>
        </authorList>
    </citation>
    <scope>NUCLEOTIDE SEQUENCE [LARGE SCALE GENOMIC DNA]</scope>
    <source>
        <strain evidence="6 7">DSM 17294</strain>
    </source>
</reference>
<dbReference type="InterPro" id="IPR006657">
    <property type="entry name" value="MoPterin_dinucl-bd_dom"/>
</dbReference>
<sequence>MTTGEERITYCQICEALCGLVATVADDRLVRLRPDPAHPMSAGYCCPKGIAMTEIQNDPERVLHPLRRVGDTFERTTWEGALDEIAERLRSIRKQFGPAALALYAGVPSSFSFGHLTWVRGFLEQFGSPHGYGAVSQDIGSRLAACQLLFGHPFSAPIPDLDRTSFLLIIGANPLVSNGSFLTAPRIRERLTGIRGRNGRVIVVDPRRTETAKAFEHIPIRPDTDAWLLLAMLNVIFRDKLESLRVGATGLPRLVSRLAPFTPERAAESTGIPALTIEALARDFAGAGRAVAYGRTGAGRGRFGTLVCFLIDALNTVTGNLDRPGGALFTTTAVPVRAMGQAARLHRIGRVRSDAGNFPDILGELPAALMARQITTPGPRQIRALWVSAGNPVASVPNSREFVDALGQLKLFVSHDLYLNDTNRLADFVLPAQTFLERQETPFFHATNHTSPFVQWSQQVVSPYGEARSEWEVMTDLGRRLGIVPSTVPVLRALHRLRIRLTPRRLIDLGLRAGPYGDRFGLRRGGLSLRRLERLHPHGLRLSEHHPTGVAAKYIRHRGSRVELCPPEIVKELDRLLAGPRIDPAYPLRLVSLRELRSHNSWTHNSPQLMRSRRFAVRVHPDDAAAAGLTDGEMARLSSRTGAVEVPITLSDAVLPGTIAMPWGWGHRGGWSLANRSGGANLNILTSSALEDLEPLAGMTWLNGVPVRLDPPRTGTPSDG</sequence>
<dbReference type="Pfam" id="PF00384">
    <property type="entry name" value="Molybdopterin"/>
    <property type="match status" value="1"/>
</dbReference>
<evidence type="ECO:0000259" key="5">
    <source>
        <dbReference type="PROSITE" id="PS51669"/>
    </source>
</evidence>